<dbReference type="AlphaFoldDB" id="A0A0V0Q7H7"/>
<proteinExistence type="predicted"/>
<feature type="region of interest" description="Disordered" evidence="1">
    <location>
        <begin position="1"/>
        <end position="26"/>
    </location>
</feature>
<protein>
    <submittedName>
        <fullName evidence="2">Uncharacterized protein</fullName>
    </submittedName>
</protein>
<gene>
    <name evidence="2" type="ORF">PPERSA_02151</name>
</gene>
<keyword evidence="3" id="KW-1185">Reference proteome</keyword>
<feature type="region of interest" description="Disordered" evidence="1">
    <location>
        <begin position="42"/>
        <end position="71"/>
    </location>
</feature>
<name>A0A0V0Q7H7_PSEPJ</name>
<feature type="region of interest" description="Disordered" evidence="1">
    <location>
        <begin position="88"/>
        <end position="113"/>
    </location>
</feature>
<organism evidence="2 3">
    <name type="scientific">Pseudocohnilembus persalinus</name>
    <name type="common">Ciliate</name>
    <dbReference type="NCBI Taxonomy" id="266149"/>
    <lineage>
        <taxon>Eukaryota</taxon>
        <taxon>Sar</taxon>
        <taxon>Alveolata</taxon>
        <taxon>Ciliophora</taxon>
        <taxon>Intramacronucleata</taxon>
        <taxon>Oligohymenophorea</taxon>
        <taxon>Scuticociliatia</taxon>
        <taxon>Philasterida</taxon>
        <taxon>Pseudocohnilembidae</taxon>
        <taxon>Pseudocohnilembus</taxon>
    </lineage>
</organism>
<evidence type="ECO:0000256" key="1">
    <source>
        <dbReference type="SAM" id="MobiDB-lite"/>
    </source>
</evidence>
<comment type="caution">
    <text evidence="2">The sequence shown here is derived from an EMBL/GenBank/DDBJ whole genome shotgun (WGS) entry which is preliminary data.</text>
</comment>
<evidence type="ECO:0000313" key="2">
    <source>
        <dbReference type="EMBL" id="KRW98173.1"/>
    </source>
</evidence>
<evidence type="ECO:0000313" key="3">
    <source>
        <dbReference type="Proteomes" id="UP000054937"/>
    </source>
</evidence>
<feature type="compositionally biased region" description="Low complexity" evidence="1">
    <location>
        <begin position="88"/>
        <end position="101"/>
    </location>
</feature>
<sequence length="113" mass="13703">MKRHKNNNKQFKQLKQQKNQIDTDDIPFNFLLDQGQEKLKNQLKENQCGDQKEEEEVKFQDQTEVDQLQDQQRSFSIKSQYKFNNNSYKQQETIQQQIKTYDMPESSSEEDDY</sequence>
<dbReference type="EMBL" id="LDAU01000267">
    <property type="protein sequence ID" value="KRW98173.1"/>
    <property type="molecule type" value="Genomic_DNA"/>
</dbReference>
<feature type="compositionally biased region" description="Low complexity" evidence="1">
    <location>
        <begin position="8"/>
        <end position="20"/>
    </location>
</feature>
<feature type="compositionally biased region" description="Polar residues" evidence="1">
    <location>
        <begin position="62"/>
        <end position="71"/>
    </location>
</feature>
<dbReference type="Proteomes" id="UP000054937">
    <property type="component" value="Unassembled WGS sequence"/>
</dbReference>
<reference evidence="2 3" key="1">
    <citation type="journal article" date="2015" name="Sci. Rep.">
        <title>Genome of the facultative scuticociliatosis pathogen Pseudocohnilembus persalinus provides insight into its virulence through horizontal gene transfer.</title>
        <authorList>
            <person name="Xiong J."/>
            <person name="Wang G."/>
            <person name="Cheng J."/>
            <person name="Tian M."/>
            <person name="Pan X."/>
            <person name="Warren A."/>
            <person name="Jiang C."/>
            <person name="Yuan D."/>
            <person name="Miao W."/>
        </authorList>
    </citation>
    <scope>NUCLEOTIDE SEQUENCE [LARGE SCALE GENOMIC DNA]</scope>
    <source>
        <strain evidence="2">36N120E</strain>
    </source>
</reference>
<accession>A0A0V0Q7H7</accession>
<dbReference type="InParanoid" id="A0A0V0Q7H7"/>